<dbReference type="InterPro" id="IPR053286">
    <property type="entry name" value="Nematode_rcpt-like_srab"/>
</dbReference>
<dbReference type="GO" id="GO:0016020">
    <property type="term" value="C:membrane"/>
    <property type="evidence" value="ECO:0007669"/>
    <property type="project" value="UniProtKB-SubCell"/>
</dbReference>
<evidence type="ECO:0000256" key="5">
    <source>
        <dbReference type="SAM" id="Phobius"/>
    </source>
</evidence>
<reference evidence="6 7" key="2">
    <citation type="submission" date="2018-11" db="EMBL/GenBank/DDBJ databases">
        <authorList>
            <consortium name="Pathogen Informatics"/>
        </authorList>
    </citation>
    <scope>NUCLEOTIDE SEQUENCE [LARGE SCALE GENOMIC DNA]</scope>
</reference>
<evidence type="ECO:0000313" key="7">
    <source>
        <dbReference type="Proteomes" id="UP000267606"/>
    </source>
</evidence>
<accession>A0A183HT79</accession>
<dbReference type="WBParaSite" id="OFLC_0001069101-mRNA-1">
    <property type="protein sequence ID" value="OFLC_0001069101-mRNA-1"/>
    <property type="gene ID" value="OFLC_0001069101"/>
</dbReference>
<evidence type="ECO:0000256" key="1">
    <source>
        <dbReference type="ARBA" id="ARBA00004141"/>
    </source>
</evidence>
<dbReference type="AlphaFoldDB" id="A0A183HT79"/>
<keyword evidence="2 5" id="KW-0812">Transmembrane</keyword>
<dbReference type="STRING" id="387005.A0A183HT79"/>
<dbReference type="InterPro" id="IPR019408">
    <property type="entry name" value="7TM_GPCR_serpentine_rcpt_Srab"/>
</dbReference>
<evidence type="ECO:0000256" key="2">
    <source>
        <dbReference type="ARBA" id="ARBA00022692"/>
    </source>
</evidence>
<dbReference type="PANTHER" id="PTHR46561:SF11">
    <property type="entry name" value="SERPENTINE RECEPTOR CLASS ALPHA_BETA-14"/>
    <property type="match status" value="1"/>
</dbReference>
<reference evidence="8" key="1">
    <citation type="submission" date="2016-06" db="UniProtKB">
        <authorList>
            <consortium name="WormBaseParasite"/>
        </authorList>
    </citation>
    <scope>IDENTIFICATION</scope>
</reference>
<name>A0A183HT79_9BILA</name>
<dbReference type="Proteomes" id="UP000267606">
    <property type="component" value="Unassembled WGS sequence"/>
</dbReference>
<evidence type="ECO:0000256" key="3">
    <source>
        <dbReference type="ARBA" id="ARBA00022989"/>
    </source>
</evidence>
<keyword evidence="3 5" id="KW-1133">Transmembrane helix</keyword>
<evidence type="ECO:0000313" key="6">
    <source>
        <dbReference type="EMBL" id="VDO70557.1"/>
    </source>
</evidence>
<keyword evidence="4 5" id="KW-0472">Membrane</keyword>
<keyword evidence="7" id="KW-1185">Reference proteome</keyword>
<sequence length="156" mass="17252">MALPWECFMMRTPITLTLFLNAASIPTIVIERVIATYFSSRYEKFGKSIAVILVIAQSATGIGSFLFIASDFELFDSEKTVYCSTANDGNATKSAVITGFYMTIDFISVLTFPILFFINKAILIHYFLISSCKSSIDSLINGWIDASASFSKSSRN</sequence>
<dbReference type="EMBL" id="UZAJ01014537">
    <property type="protein sequence ID" value="VDO70557.1"/>
    <property type="molecule type" value="Genomic_DNA"/>
</dbReference>
<dbReference type="PANTHER" id="PTHR46561">
    <property type="entry name" value="SERPENTINE RECEPTOR, CLASS AB (CLASS A-LIKE)-RELATED"/>
    <property type="match status" value="1"/>
</dbReference>
<evidence type="ECO:0000256" key="4">
    <source>
        <dbReference type="ARBA" id="ARBA00023136"/>
    </source>
</evidence>
<feature type="transmembrane region" description="Helical" evidence="5">
    <location>
        <begin position="50"/>
        <end position="69"/>
    </location>
</feature>
<feature type="transmembrane region" description="Helical" evidence="5">
    <location>
        <begin position="18"/>
        <end position="38"/>
    </location>
</feature>
<evidence type="ECO:0000313" key="8">
    <source>
        <dbReference type="WBParaSite" id="OFLC_0001069101-mRNA-1"/>
    </source>
</evidence>
<gene>
    <name evidence="6" type="ORF">OFLC_LOCUS10697</name>
</gene>
<protein>
    <submittedName>
        <fullName evidence="8">G_PROTEIN_RECEP_F1_2 domain-containing protein</fullName>
    </submittedName>
</protein>
<proteinExistence type="predicted"/>
<feature type="transmembrane region" description="Helical" evidence="5">
    <location>
        <begin position="106"/>
        <end position="129"/>
    </location>
</feature>
<comment type="subcellular location">
    <subcellularLocation>
        <location evidence="1">Membrane</location>
        <topology evidence="1">Multi-pass membrane protein</topology>
    </subcellularLocation>
</comment>
<dbReference type="Pfam" id="PF10292">
    <property type="entry name" value="7TM_GPCR_Srab"/>
    <property type="match status" value="1"/>
</dbReference>
<organism evidence="8">
    <name type="scientific">Onchocerca flexuosa</name>
    <dbReference type="NCBI Taxonomy" id="387005"/>
    <lineage>
        <taxon>Eukaryota</taxon>
        <taxon>Metazoa</taxon>
        <taxon>Ecdysozoa</taxon>
        <taxon>Nematoda</taxon>
        <taxon>Chromadorea</taxon>
        <taxon>Rhabditida</taxon>
        <taxon>Spirurina</taxon>
        <taxon>Spiruromorpha</taxon>
        <taxon>Filarioidea</taxon>
        <taxon>Onchocercidae</taxon>
        <taxon>Onchocerca</taxon>
    </lineage>
</organism>